<protein>
    <submittedName>
        <fullName evidence="3">Uncharacterized protein</fullName>
    </submittedName>
</protein>
<name>H1DG06_9BACT</name>
<feature type="coiled-coil region" evidence="1">
    <location>
        <begin position="31"/>
        <end position="65"/>
    </location>
</feature>
<evidence type="ECO:0000256" key="1">
    <source>
        <dbReference type="SAM" id="Coils"/>
    </source>
</evidence>
<keyword evidence="1" id="KW-0175">Coiled coil</keyword>
<evidence type="ECO:0000256" key="2">
    <source>
        <dbReference type="SAM" id="SignalP"/>
    </source>
</evidence>
<evidence type="ECO:0000313" key="4">
    <source>
        <dbReference type="Proteomes" id="UP000004892"/>
    </source>
</evidence>
<dbReference type="eggNOG" id="COG1305">
    <property type="taxonomic scope" value="Bacteria"/>
</dbReference>
<keyword evidence="2" id="KW-0732">Signal</keyword>
<dbReference type="STRING" id="742817.HMPREF9449_01192"/>
<keyword evidence="4" id="KW-1185">Reference proteome</keyword>
<dbReference type="EMBL" id="ADMC01000017">
    <property type="protein sequence ID" value="EHP48829.1"/>
    <property type="molecule type" value="Genomic_DNA"/>
</dbReference>
<dbReference type="Proteomes" id="UP000004892">
    <property type="component" value="Unassembled WGS sequence"/>
</dbReference>
<dbReference type="AlphaFoldDB" id="H1DG06"/>
<accession>H1DG06</accession>
<organism evidence="3 4">
    <name type="scientific">Odoribacter laneus YIT 12061</name>
    <dbReference type="NCBI Taxonomy" id="742817"/>
    <lineage>
        <taxon>Bacteria</taxon>
        <taxon>Pseudomonadati</taxon>
        <taxon>Bacteroidota</taxon>
        <taxon>Bacteroidia</taxon>
        <taxon>Bacteroidales</taxon>
        <taxon>Odoribacteraceae</taxon>
        <taxon>Odoribacter</taxon>
    </lineage>
</organism>
<feature type="signal peptide" evidence="2">
    <location>
        <begin position="1"/>
        <end position="20"/>
    </location>
</feature>
<feature type="chain" id="PRO_5003549439" evidence="2">
    <location>
        <begin position="21"/>
        <end position="868"/>
    </location>
</feature>
<evidence type="ECO:0000313" key="3">
    <source>
        <dbReference type="EMBL" id="EHP48829.1"/>
    </source>
</evidence>
<gene>
    <name evidence="3" type="ORF">HMPREF9449_01192</name>
</gene>
<sequence length="868" mass="99065">MMKIWFICFGLLGLFQPLFSQTYEEWVKQERAQYDRLAKETNRGLEELQKDYDNFVKQRDQEFAEFLKQRWTEFEIFKGNLPRRDPEPKIAPVAEKHSRTSIVELQTTERPAEDTRLIAAPLPRVKKSIQKGYPLLRFDVNFYGNRLKLGVDQDLCMPFTGKLTETAFADYWLRMSRTNYDDLLDRLFGWKEQLGLNDWGYYMLLGRCAEIFVKDENSRQLLIWFLMNKSGYSARIGYGGGEVAVLLPAVQDIFFLSFIVKDGVRYYITRPLNKSLYTYDKNFSGSNRCPDLRFSSSLNFSTKLSGKRLLNYKGQEYTISYNQGVTAFFKDYPSTELNVYFETPLSATLKESIEENFRSVLQPMSQEKRVEWILGLLQQAFPYRTDEEQFGHEKYFFSEEMFFYPYSDCEDRAVLFSRLVDMLTGLPGIGLSYPGHVAAAVKLPEEVKGDYVKYGRELYTVCDPTYMGAGIGRGMPEFIGKRVDVIPVMGRQITREREDRIAALIDKAGGTILNRSSLMQFAEDGNVYVAGIFEHKFEDGSKRFVVPAKNRMIFVAKVDNQNRFEWVLPLGGKGVNMPHHLKIDGNRILLSGTFEKDADFGGIRLQAKAGSDLFTAGIAPEGKVMWASGAGLQPNEEKTGFNYIVRFGKKGEVLQSEIQPDAVGSFLSGIYITRKEEVVVAGAFNRWTGIAKLAASNKQKMSVLNMSEQLKELADDQVNNQTDKGLAGLLAVIAMIQEHDTPVSGLMALQALDQYNPTFKTRCPAIYKNIGKIEFIRGEEGIIQMKTQNGKAVNFDKVQVKDGSRMRVIPIAGNDLKVEIIDGIQVGKAFIWFRLNEVTLKRQTGDMIFDYDKDHTLRTFNMSRDILN</sequence>
<reference evidence="3 4" key="1">
    <citation type="submission" date="2012-01" db="EMBL/GenBank/DDBJ databases">
        <title>The Genome Sequence of Odoribacter laneus YIT 12061.</title>
        <authorList>
            <consortium name="The Broad Institute Genome Sequencing Platform"/>
            <person name="Earl A."/>
            <person name="Ward D."/>
            <person name="Feldgarden M."/>
            <person name="Gevers D."/>
            <person name="Morotomi M."/>
            <person name="Young S.K."/>
            <person name="Zeng Q."/>
            <person name="Gargeya S."/>
            <person name="Fitzgerald M."/>
            <person name="Haas B."/>
            <person name="Abouelleil A."/>
            <person name="Alvarado L."/>
            <person name="Arachchi H.M."/>
            <person name="Berlin A."/>
            <person name="Chapman S.B."/>
            <person name="Gearin G."/>
            <person name="Goldberg J."/>
            <person name="Griggs A."/>
            <person name="Gujja S."/>
            <person name="Hansen M."/>
            <person name="Heiman D."/>
            <person name="Howarth C."/>
            <person name="Larimer J."/>
            <person name="Lui A."/>
            <person name="MacDonald P.J.P."/>
            <person name="McCowen C."/>
            <person name="Montmayeur A."/>
            <person name="Murphy C."/>
            <person name="Neiman D."/>
            <person name="Pearson M."/>
            <person name="Priest M."/>
            <person name="Roberts A."/>
            <person name="Saif S."/>
            <person name="Shea T."/>
            <person name="Sisk P."/>
            <person name="Stolte C."/>
            <person name="Sykes S."/>
            <person name="Wortman J."/>
            <person name="Nusbaum C."/>
            <person name="Birren B."/>
        </authorList>
    </citation>
    <scope>NUCLEOTIDE SEQUENCE [LARGE SCALE GENOMIC DNA]</scope>
    <source>
        <strain evidence="3 4">YIT 12061</strain>
    </source>
</reference>
<comment type="caution">
    <text evidence="3">The sequence shown here is derived from an EMBL/GenBank/DDBJ whole genome shotgun (WGS) entry which is preliminary data.</text>
</comment>
<dbReference type="PATRIC" id="fig|742817.3.peg.1264"/>
<proteinExistence type="predicted"/>
<dbReference type="HOGENOM" id="CLU_330332_0_0_10"/>